<name>V8CAG2_9HELI</name>
<feature type="region of interest" description="Disordered" evidence="1">
    <location>
        <begin position="58"/>
        <end position="79"/>
    </location>
</feature>
<dbReference type="PANTHER" id="PTHR32329">
    <property type="entry name" value="BIFUNCTIONAL PROTEIN [INCLUDES 2-HYDROXYACYL-COA DEHYDRATASE (N-TER) AND ITS ACTIVATOR DOMAIN (C_TERM)-RELATED"/>
    <property type="match status" value="1"/>
</dbReference>
<evidence type="ECO:0000313" key="3">
    <source>
        <dbReference type="Proteomes" id="UP000018731"/>
    </source>
</evidence>
<dbReference type="PANTHER" id="PTHR32329:SF4">
    <property type="entry name" value="ACTIVATOR OF 2-HYDROXYACYL-COA DEHYDRATASE"/>
    <property type="match status" value="1"/>
</dbReference>
<evidence type="ECO:0008006" key="4">
    <source>
        <dbReference type="Google" id="ProtNLM"/>
    </source>
</evidence>
<organism evidence="2 3">
    <name type="scientific">Helicobacter macacae MIT 99-5501</name>
    <dbReference type="NCBI Taxonomy" id="1357400"/>
    <lineage>
        <taxon>Bacteria</taxon>
        <taxon>Pseudomonadati</taxon>
        <taxon>Campylobacterota</taxon>
        <taxon>Epsilonproteobacteria</taxon>
        <taxon>Campylobacterales</taxon>
        <taxon>Helicobacteraceae</taxon>
        <taxon>Helicobacter</taxon>
    </lineage>
</organism>
<dbReference type="EMBL" id="AZJI01000004">
    <property type="protein sequence ID" value="ETD23975.1"/>
    <property type="molecule type" value="Genomic_DNA"/>
</dbReference>
<dbReference type="HOGENOM" id="CLU_002393_4_1_7"/>
<comment type="caution">
    <text evidence="2">The sequence shown here is derived from an EMBL/GenBank/DDBJ whole genome shotgun (WGS) entry which is preliminary data.</text>
</comment>
<gene>
    <name evidence="2" type="ORF">HMPREF2086_00722</name>
</gene>
<evidence type="ECO:0000256" key="1">
    <source>
        <dbReference type="SAM" id="MobiDB-lite"/>
    </source>
</evidence>
<protein>
    <recommendedName>
        <fullName evidence="4">DUF2229 domain-containing protein</fullName>
    </recommendedName>
</protein>
<dbReference type="RefSeq" id="WP_023927446.1">
    <property type="nucleotide sequence ID" value="NZ_KI669454.1"/>
</dbReference>
<reference evidence="2 3" key="1">
    <citation type="journal article" date="2014" name="Genome Announc.">
        <title>Draft genome sequences of six enterohepatic helicobacter species isolated from humans and one from rhesus macaques.</title>
        <authorList>
            <person name="Shen Z."/>
            <person name="Sheh A."/>
            <person name="Young S.K."/>
            <person name="Abouelliel A."/>
            <person name="Ward D.V."/>
            <person name="Earl A.M."/>
            <person name="Fox J.G."/>
        </authorList>
    </citation>
    <scope>NUCLEOTIDE SEQUENCE [LARGE SCALE GENOMIC DNA]</scope>
    <source>
        <strain evidence="2 3">MIT 99-5501</strain>
    </source>
</reference>
<proteinExistence type="predicted"/>
<dbReference type="STRING" id="1357400.HMPREF2086_00722"/>
<dbReference type="Proteomes" id="UP000018731">
    <property type="component" value="Unassembled WGS sequence"/>
</dbReference>
<dbReference type="eggNOG" id="COG3581">
    <property type="taxonomic scope" value="Bacteria"/>
</dbReference>
<evidence type="ECO:0000313" key="2">
    <source>
        <dbReference type="EMBL" id="ETD23975.1"/>
    </source>
</evidence>
<sequence length="512" mass="58043">MKQATNLYQGQSPFLHQNILDSFDTLGSMPNPKNALKAFQDFSQNLPPRLPAIKEWRLSNSATNPKNPKRPPQKSQGRDNIKAIFTKEMKQTHTILVPMMLPIHFRFLVNILHLHGYKAELLHNEGKGVVDEGLRNVHNDTCYPALLVIGQMIDALKSGKYDLDKVALLITQTGGGCRASNYIHLLRKALIKAGFERIPVISLNFSGLESGQGFRVSREMLKHFTNAMIYGDLLMCLANQCKPYELNKGDTDKVVSKWIERVTNHNTSDYALKNSIKATAKTTSGLTSYKSLKRDMKAILQDFASISRTHTQKVKVGIVGEIYIKFSPIGNNNLEDFLLEEDCEVVIPGFLDFGLYCINDRLVDNKLYGDKFYKKLIYQAVYWYFLKRQKDMISAIKKHGVFRAPTPFWHTKTLANGYVSHGMNMGEGWLLTAEMLELLEQGVNNIICTQPFGCLPNHIVGRGMLKLIKERNPQSNIISIDYDPSATKVNQENRIKLMLSNAKKELSQKQKC</sequence>
<accession>V8CAG2</accession>
<keyword evidence="3" id="KW-1185">Reference proteome</keyword>
<dbReference type="PATRIC" id="fig|1357400.3.peg.995"/>
<dbReference type="InterPro" id="IPR051805">
    <property type="entry name" value="Dehydratase_Activator_Redct"/>
</dbReference>
<dbReference type="AlphaFoldDB" id="V8CAG2"/>